<comment type="caution">
    <text evidence="1">The sequence shown here is derived from an EMBL/GenBank/DDBJ whole genome shotgun (WGS) entry which is preliminary data.</text>
</comment>
<dbReference type="Proteomes" id="UP001062846">
    <property type="component" value="Chromosome 4"/>
</dbReference>
<proteinExistence type="predicted"/>
<organism evidence="1 2">
    <name type="scientific">Rhododendron molle</name>
    <name type="common">Chinese azalea</name>
    <name type="synonym">Azalea mollis</name>
    <dbReference type="NCBI Taxonomy" id="49168"/>
    <lineage>
        <taxon>Eukaryota</taxon>
        <taxon>Viridiplantae</taxon>
        <taxon>Streptophyta</taxon>
        <taxon>Embryophyta</taxon>
        <taxon>Tracheophyta</taxon>
        <taxon>Spermatophyta</taxon>
        <taxon>Magnoliopsida</taxon>
        <taxon>eudicotyledons</taxon>
        <taxon>Gunneridae</taxon>
        <taxon>Pentapetalae</taxon>
        <taxon>asterids</taxon>
        <taxon>Ericales</taxon>
        <taxon>Ericaceae</taxon>
        <taxon>Ericoideae</taxon>
        <taxon>Rhodoreae</taxon>
        <taxon>Rhododendron</taxon>
    </lineage>
</organism>
<evidence type="ECO:0000313" key="1">
    <source>
        <dbReference type="EMBL" id="KAI8557998.1"/>
    </source>
</evidence>
<sequence length="428" mass="47685">MILQVFLVDLQLTETSHLVFAVGTFKLANGQKTWCVAKPSSSAATLLENINYACSQVDCRILQKGCPCSSPDNLINRASIAMNLYYQCKGRNKWNCDFKHSGLITVTDPSVALYNKVRMKKTCSKTDWTSNQEDDDIESGRYGEITTAIRRDDAWGLISCLRRCSASYPEDEILESICLYDAVNCAASLLRGELNSDQALLDLNAPMPGAGPFFPLHYAADFACPRVRPLVGADSILSGTFYISVDSIPLSSRNGLFSFPATTDCPKESALKACKFLAWSSKNVEKEVSYYAIEGKLTEFAILLMVARKKVLVPITFSIQDGDDWDRFMMLRQCLREILESISDEWLKSPGTLGRKKATWILKSNVVLRSAALVLEVVERAGNSLEDYLMFEQHSASKEQVERDVASRLEKAGFTLEARDFEVSIRTG</sequence>
<keyword evidence="2" id="KW-1185">Reference proteome</keyword>
<accession>A0ACC0NZI5</accession>
<evidence type="ECO:0000313" key="2">
    <source>
        <dbReference type="Proteomes" id="UP001062846"/>
    </source>
</evidence>
<gene>
    <name evidence="1" type="ORF">RHMOL_Rhmol04G0054600</name>
</gene>
<reference evidence="1" key="1">
    <citation type="submission" date="2022-02" db="EMBL/GenBank/DDBJ databases">
        <title>Plant Genome Project.</title>
        <authorList>
            <person name="Zhang R.-G."/>
        </authorList>
    </citation>
    <scope>NUCLEOTIDE SEQUENCE</scope>
    <source>
        <strain evidence="1">AT1</strain>
    </source>
</reference>
<protein>
    <submittedName>
        <fullName evidence="1">Uncharacterized protein</fullName>
    </submittedName>
</protein>
<name>A0ACC0NZI5_RHOML</name>
<dbReference type="EMBL" id="CM046391">
    <property type="protein sequence ID" value="KAI8557998.1"/>
    <property type="molecule type" value="Genomic_DNA"/>
</dbReference>